<dbReference type="SMART" id="SM00612">
    <property type="entry name" value="Kelch"/>
    <property type="match status" value="3"/>
</dbReference>
<organism evidence="3 4">
    <name type="scientific">Symbiodinium natans</name>
    <dbReference type="NCBI Taxonomy" id="878477"/>
    <lineage>
        <taxon>Eukaryota</taxon>
        <taxon>Sar</taxon>
        <taxon>Alveolata</taxon>
        <taxon>Dinophyceae</taxon>
        <taxon>Suessiales</taxon>
        <taxon>Symbiodiniaceae</taxon>
        <taxon>Symbiodinium</taxon>
    </lineage>
</organism>
<comment type="caution">
    <text evidence="3">The sequence shown here is derived from an EMBL/GenBank/DDBJ whole genome shotgun (WGS) entry which is preliminary data.</text>
</comment>
<dbReference type="EMBL" id="CAJNDS010000668">
    <property type="protein sequence ID" value="CAE7226541.1"/>
    <property type="molecule type" value="Genomic_DNA"/>
</dbReference>
<dbReference type="InterPro" id="IPR015915">
    <property type="entry name" value="Kelch-typ_b-propeller"/>
</dbReference>
<dbReference type="Pfam" id="PF01344">
    <property type="entry name" value="Kelch_1"/>
    <property type="match status" value="3"/>
</dbReference>
<dbReference type="SUPFAM" id="SSF117281">
    <property type="entry name" value="Kelch motif"/>
    <property type="match status" value="1"/>
</dbReference>
<dbReference type="AlphaFoldDB" id="A0A812KEZ2"/>
<evidence type="ECO:0000256" key="1">
    <source>
        <dbReference type="ARBA" id="ARBA00022441"/>
    </source>
</evidence>
<accession>A0A812KEZ2</accession>
<keyword evidence="4" id="KW-1185">Reference proteome</keyword>
<dbReference type="Proteomes" id="UP000604046">
    <property type="component" value="Unassembled WGS sequence"/>
</dbReference>
<dbReference type="PANTHER" id="PTHR46344:SF27">
    <property type="entry name" value="KELCH REPEAT SUPERFAMILY PROTEIN"/>
    <property type="match status" value="1"/>
</dbReference>
<reference evidence="3" key="1">
    <citation type="submission" date="2021-02" db="EMBL/GenBank/DDBJ databases">
        <authorList>
            <person name="Dougan E. K."/>
            <person name="Rhodes N."/>
            <person name="Thang M."/>
            <person name="Chan C."/>
        </authorList>
    </citation>
    <scope>NUCLEOTIDE SEQUENCE</scope>
</reference>
<protein>
    <submittedName>
        <fullName evidence="3">KLHL12 protein</fullName>
    </submittedName>
</protein>
<gene>
    <name evidence="3" type="primary">KLHL12</name>
    <name evidence="3" type="ORF">SNAT2548_LOCUS8825</name>
</gene>
<evidence type="ECO:0000313" key="4">
    <source>
        <dbReference type="Proteomes" id="UP000604046"/>
    </source>
</evidence>
<dbReference type="PANTHER" id="PTHR46344">
    <property type="entry name" value="OS02G0202900 PROTEIN"/>
    <property type="match status" value="1"/>
</dbReference>
<evidence type="ECO:0000256" key="2">
    <source>
        <dbReference type="ARBA" id="ARBA00022737"/>
    </source>
</evidence>
<dbReference type="InterPro" id="IPR006652">
    <property type="entry name" value="Kelch_1"/>
</dbReference>
<dbReference type="Gene3D" id="2.120.10.80">
    <property type="entry name" value="Kelch-type beta propeller"/>
    <property type="match status" value="1"/>
</dbReference>
<keyword evidence="2" id="KW-0677">Repeat</keyword>
<keyword evidence="1" id="KW-0880">Kelch repeat</keyword>
<proteinExistence type="predicted"/>
<name>A0A812KEZ2_9DINO</name>
<evidence type="ECO:0000313" key="3">
    <source>
        <dbReference type="EMBL" id="CAE7226541.1"/>
    </source>
</evidence>
<dbReference type="OrthoDB" id="354632at2759"/>
<sequence>MLLPNMEVPRLGCAAVSLRGQAIVCGGSGRHGSLASVETYDAAEGQWQALPPMRDARERFAAAVVQGSIYVCGGWYYTEAEPSARVLRSVERFDPRLGRWEDLAPMPQRRHGLAAGALGCQLWVCGGSYGRQDVRTVEVYDVDTFAWVQMPSMHMPRNCASMAFVRF</sequence>